<proteinExistence type="predicted"/>
<accession>A0A7S3JL43</accession>
<sequence length="181" mass="20540">MKAFLEFIENCSPMKLKHFVLNWYSSGYWGDYTLNMQECLDAISPLLGRVEEEIFLYECNFDSSATFSQFMIASRKCRQVVVRSCVLNFECTCNFGEDNIYCTEVLSLGHDKLKDRCGWHQNTNAFNSLCKGIQKSSLKASLKEIVISEKSITLESAKQILKTLGLENIAVSVGKTDPMVE</sequence>
<dbReference type="AlphaFoldDB" id="A0A7S3JL43"/>
<evidence type="ECO:0000313" key="1">
    <source>
        <dbReference type="EMBL" id="CAE0358138.1"/>
    </source>
</evidence>
<gene>
    <name evidence="1" type="ORF">EHAR0213_LOCUS17060</name>
</gene>
<organism evidence="1">
    <name type="scientific">Euplotes harpa</name>
    <dbReference type="NCBI Taxonomy" id="151035"/>
    <lineage>
        <taxon>Eukaryota</taxon>
        <taxon>Sar</taxon>
        <taxon>Alveolata</taxon>
        <taxon>Ciliophora</taxon>
        <taxon>Intramacronucleata</taxon>
        <taxon>Spirotrichea</taxon>
        <taxon>Hypotrichia</taxon>
        <taxon>Euplotida</taxon>
        <taxon>Euplotidae</taxon>
        <taxon>Euplotes</taxon>
    </lineage>
</organism>
<protein>
    <submittedName>
        <fullName evidence="1">Uncharacterized protein</fullName>
    </submittedName>
</protein>
<dbReference type="EMBL" id="HBII01040749">
    <property type="protein sequence ID" value="CAE0358138.1"/>
    <property type="molecule type" value="Transcribed_RNA"/>
</dbReference>
<name>A0A7S3JL43_9SPIT</name>
<reference evidence="1" key="1">
    <citation type="submission" date="2021-01" db="EMBL/GenBank/DDBJ databases">
        <authorList>
            <person name="Corre E."/>
            <person name="Pelletier E."/>
            <person name="Niang G."/>
            <person name="Scheremetjew M."/>
            <person name="Finn R."/>
            <person name="Kale V."/>
            <person name="Holt S."/>
            <person name="Cochrane G."/>
            <person name="Meng A."/>
            <person name="Brown T."/>
            <person name="Cohen L."/>
        </authorList>
    </citation>
    <scope>NUCLEOTIDE SEQUENCE</scope>
    <source>
        <strain evidence="1">FSP1.4</strain>
    </source>
</reference>